<feature type="compositionally biased region" description="Acidic residues" evidence="1">
    <location>
        <begin position="206"/>
        <end position="216"/>
    </location>
</feature>
<evidence type="ECO:0000256" key="1">
    <source>
        <dbReference type="SAM" id="MobiDB-lite"/>
    </source>
</evidence>
<dbReference type="Proteomes" id="UP000323067">
    <property type="component" value="Chromosome v"/>
</dbReference>
<reference evidence="3 4" key="1">
    <citation type="journal article" date="2017" name="BMC Genomics">
        <title>Chromosome level assembly and secondary metabolite potential of the parasitic fungus Cordyceps militaris.</title>
        <authorList>
            <person name="Kramer G.J."/>
            <person name="Nodwell J.R."/>
        </authorList>
    </citation>
    <scope>NUCLEOTIDE SEQUENCE [LARGE SCALE GENOMIC DNA]</scope>
    <source>
        <strain evidence="3 4">ATCC 34164</strain>
    </source>
</reference>
<feature type="chain" id="PRO_5014128765" evidence="2">
    <location>
        <begin position="23"/>
        <end position="345"/>
    </location>
</feature>
<evidence type="ECO:0000256" key="2">
    <source>
        <dbReference type="SAM" id="SignalP"/>
    </source>
</evidence>
<keyword evidence="2" id="KW-0732">Signal</keyword>
<dbReference type="VEuPathDB" id="FungiDB:CCM_01684"/>
<feature type="signal peptide" evidence="2">
    <location>
        <begin position="1"/>
        <end position="22"/>
    </location>
</feature>
<gene>
    <name evidence="3" type="ORF">A9K55_004650</name>
</gene>
<feature type="region of interest" description="Disordered" evidence="1">
    <location>
        <begin position="138"/>
        <end position="235"/>
    </location>
</feature>
<sequence>MKPSDTGVLLLSHGALIAGVLAEALPPQGIPIQCATICGPMVELSAICSGGRGRGREIVLAGKRRDVAPEKRPVAAHRKETAARQPKDGPGIAERAFTIIVPAPTSFPSSLLVQEGTLDPPKESKATHIRPTQIFPTLVTPLLPSPPSTSSLLPPPPPAAITALPGTPTDPSNDDGTISPPTTEPTEEAAGPTTSRGPHSSMDATTEGDDGGDGDGEPATPNNSTQPDKDQGRWTMNTGEEDCVCLNKSFNVPEVAALCASCIAGADQEQNDMSVIMTTCKFAAAEYSPDKDKVAENIHVQATPPQAVLGQNAGVTSAGALMLTPIQGAQIAVGAAWGLLQLWFL</sequence>
<feature type="compositionally biased region" description="Basic and acidic residues" evidence="1">
    <location>
        <begin position="69"/>
        <end position="87"/>
    </location>
</feature>
<dbReference type="OrthoDB" id="4843554at2759"/>
<name>A0A2H4SL73_CORMI</name>
<dbReference type="AlphaFoldDB" id="A0A2H4SL73"/>
<organism evidence="3 4">
    <name type="scientific">Cordyceps militaris</name>
    <name type="common">Caterpillar fungus</name>
    <name type="synonym">Clavaria militaris</name>
    <dbReference type="NCBI Taxonomy" id="73501"/>
    <lineage>
        <taxon>Eukaryota</taxon>
        <taxon>Fungi</taxon>
        <taxon>Dikarya</taxon>
        <taxon>Ascomycota</taxon>
        <taxon>Pezizomycotina</taxon>
        <taxon>Sordariomycetes</taxon>
        <taxon>Hypocreomycetidae</taxon>
        <taxon>Hypocreales</taxon>
        <taxon>Cordycipitaceae</taxon>
        <taxon>Cordyceps</taxon>
    </lineage>
</organism>
<dbReference type="EMBL" id="CP023325">
    <property type="protein sequence ID" value="ATY63861.1"/>
    <property type="molecule type" value="Genomic_DNA"/>
</dbReference>
<accession>A0A2H4SL73</accession>
<dbReference type="VEuPathDB" id="FungiDB:A9K55_004650"/>
<evidence type="ECO:0000313" key="3">
    <source>
        <dbReference type="EMBL" id="ATY63861.1"/>
    </source>
</evidence>
<feature type="region of interest" description="Disordered" evidence="1">
    <location>
        <begin position="112"/>
        <end position="131"/>
    </location>
</feature>
<proteinExistence type="predicted"/>
<feature type="compositionally biased region" description="Pro residues" evidence="1">
    <location>
        <begin position="143"/>
        <end position="159"/>
    </location>
</feature>
<protein>
    <submittedName>
        <fullName evidence="3">Uncharacterized protein</fullName>
    </submittedName>
</protein>
<feature type="region of interest" description="Disordered" evidence="1">
    <location>
        <begin position="69"/>
        <end position="89"/>
    </location>
</feature>
<evidence type="ECO:0000313" key="4">
    <source>
        <dbReference type="Proteomes" id="UP000323067"/>
    </source>
</evidence>
<feature type="compositionally biased region" description="Low complexity" evidence="1">
    <location>
        <begin position="160"/>
        <end position="169"/>
    </location>
</feature>